<evidence type="ECO:0000259" key="2">
    <source>
        <dbReference type="Pfam" id="PF17251"/>
    </source>
</evidence>
<dbReference type="SUPFAM" id="SSF56935">
    <property type="entry name" value="Porins"/>
    <property type="match status" value="1"/>
</dbReference>
<feature type="domain" description="Protochlamydia outer membrane protein" evidence="2">
    <location>
        <begin position="31"/>
        <end position="304"/>
    </location>
</feature>
<reference evidence="3 4" key="1">
    <citation type="submission" date="2015-08" db="EMBL/GenBank/DDBJ databases">
        <title>Complete genome sequence of Sulfurifustis variabilis.</title>
        <authorList>
            <person name="Miura A."/>
            <person name="Kojima H."/>
            <person name="Fukui M."/>
        </authorList>
    </citation>
    <scope>NUCLEOTIDE SEQUENCE [LARGE SCALE GENOMIC DNA]</scope>
    <source>
        <strain evidence="4">skN76</strain>
    </source>
</reference>
<keyword evidence="4" id="KW-1185">Reference proteome</keyword>
<dbReference type="AlphaFoldDB" id="A0A1C7AF92"/>
<evidence type="ECO:0000313" key="3">
    <source>
        <dbReference type="EMBL" id="BAU49938.1"/>
    </source>
</evidence>
<dbReference type="InterPro" id="IPR053724">
    <property type="entry name" value="OMP_A26_sf"/>
</dbReference>
<keyword evidence="1" id="KW-0732">Signal</keyword>
<evidence type="ECO:0000313" key="4">
    <source>
        <dbReference type="Proteomes" id="UP000218899"/>
    </source>
</evidence>
<proteinExistence type="predicted"/>
<sequence length="306" mass="33940">MVRAKGGPILLAVGALACVAQAPAAQQTFDINVGHRSDALRWSIAGDLSGSLSPNVLSELRWENLDIVQLSVGWKLDTERGLQVRGNAAYGWIYDGSNRDSDYLGDGRTLEFSRSENETRDDDVLDLAVAVGYRLTHRFDRSAVHVTPLLGLSRHEQRLRITNGFQTIPPLGPFPGLDSTYRTEWTGPWVGIELAGETTERVGGFVRLEHHWADYSADANWNLRDDFQHPRSFAHEADGTGLVASVGIVGVVHQKWSARLSYDYQRWRTDPGIDRVFFANGAVAATRLNEVEWTSRTISLGLELAL</sequence>
<feature type="signal peptide" evidence="1">
    <location>
        <begin position="1"/>
        <end position="24"/>
    </location>
</feature>
<dbReference type="RefSeq" id="WP_096462285.1">
    <property type="nucleotide sequence ID" value="NZ_AP014936.1"/>
</dbReference>
<dbReference type="PROSITE" id="PS51257">
    <property type="entry name" value="PROKAR_LIPOPROTEIN"/>
    <property type="match status" value="1"/>
</dbReference>
<dbReference type="OrthoDB" id="5566985at2"/>
<dbReference type="Proteomes" id="UP000218899">
    <property type="component" value="Chromosome"/>
</dbReference>
<dbReference type="EMBL" id="AP014936">
    <property type="protein sequence ID" value="BAU49938.1"/>
    <property type="molecule type" value="Genomic_DNA"/>
</dbReference>
<dbReference type="InterPro" id="IPR035163">
    <property type="entry name" value="Pom"/>
</dbReference>
<dbReference type="KEGG" id="sva:SVA_3396"/>
<dbReference type="Gene3D" id="2.40.128.90">
    <property type="entry name" value="OMPT-like"/>
    <property type="match status" value="1"/>
</dbReference>
<evidence type="ECO:0000256" key="1">
    <source>
        <dbReference type="SAM" id="SignalP"/>
    </source>
</evidence>
<name>A0A1C7AF92_9GAMM</name>
<organism evidence="3 4">
    <name type="scientific">Sulfurifustis variabilis</name>
    <dbReference type="NCBI Taxonomy" id="1675686"/>
    <lineage>
        <taxon>Bacteria</taxon>
        <taxon>Pseudomonadati</taxon>
        <taxon>Pseudomonadota</taxon>
        <taxon>Gammaproteobacteria</taxon>
        <taxon>Acidiferrobacterales</taxon>
        <taxon>Acidiferrobacteraceae</taxon>
        <taxon>Sulfurifustis</taxon>
    </lineage>
</organism>
<dbReference type="Pfam" id="PF17251">
    <property type="entry name" value="Pom"/>
    <property type="match status" value="1"/>
</dbReference>
<protein>
    <recommendedName>
        <fullName evidence="2">Protochlamydia outer membrane protein domain-containing protein</fullName>
    </recommendedName>
</protein>
<accession>A0A1C7AF92</accession>
<gene>
    <name evidence="3" type="ORF">SVA_3396</name>
</gene>
<feature type="chain" id="PRO_5008752440" description="Protochlamydia outer membrane protein domain-containing protein" evidence="1">
    <location>
        <begin position="25"/>
        <end position="306"/>
    </location>
</feature>